<feature type="region of interest" description="Disordered" evidence="2">
    <location>
        <begin position="72"/>
        <end position="92"/>
    </location>
</feature>
<proteinExistence type="predicted"/>
<dbReference type="Pfam" id="PF00226">
    <property type="entry name" value="DnaJ"/>
    <property type="match status" value="1"/>
</dbReference>
<sequence>MSRRGGGKDFYAALGISRDADENEIRKAYRKLAMKWHPDKNPNDEGVAEKKFKEVSEAYEVLSDPKKKDIYDTYGEDGLKNDGSGGQGGGFSQQHAEDIFAQFFGGGGGGFPGGGGGFGGGFPGGGFPGGGGGFGGGFPGHMGGGGHSFGQPEQPKRKKGAAIEQVLKLTLQELYYGTQKNLRVTRKVLRNGRTEQIQETLPIDVKPGWKSGTKIRFTEKGDETPTTIAPDIVFTIEQKPHPQFERDGNDLIKTVDVTLREALLGTSFSVYTLDGKAMDVKVDDIISPDYVKVLPGEGMPLSKSPGSRGDLKIKFNIQFPKALSDAQRESLDALLADVAY</sequence>
<dbReference type="PANTHER" id="PTHR24078">
    <property type="entry name" value="DNAJ HOMOLOG SUBFAMILY C MEMBER"/>
    <property type="match status" value="1"/>
</dbReference>
<dbReference type="PANTHER" id="PTHR24078:SF553">
    <property type="entry name" value="DNAJ HOMOLOG SUBFAMILY B MEMBER 5"/>
    <property type="match status" value="1"/>
</dbReference>
<name>A0A7S0KLN4_9CHLO</name>
<organism evidence="4">
    <name type="scientific">Ostreococcus mediterraneus</name>
    <dbReference type="NCBI Taxonomy" id="1486918"/>
    <lineage>
        <taxon>Eukaryota</taxon>
        <taxon>Viridiplantae</taxon>
        <taxon>Chlorophyta</taxon>
        <taxon>Mamiellophyceae</taxon>
        <taxon>Mamiellales</taxon>
        <taxon>Bathycoccaceae</taxon>
        <taxon>Ostreococcus</taxon>
    </lineage>
</organism>
<dbReference type="GO" id="GO:0051082">
    <property type="term" value="F:unfolded protein binding"/>
    <property type="evidence" value="ECO:0007669"/>
    <property type="project" value="InterPro"/>
</dbReference>
<reference evidence="4" key="1">
    <citation type="submission" date="2021-01" db="EMBL/GenBank/DDBJ databases">
        <authorList>
            <person name="Corre E."/>
            <person name="Pelletier E."/>
            <person name="Niang G."/>
            <person name="Scheremetjew M."/>
            <person name="Finn R."/>
            <person name="Kale V."/>
            <person name="Holt S."/>
            <person name="Cochrane G."/>
            <person name="Meng A."/>
            <person name="Brown T."/>
            <person name="Cohen L."/>
        </authorList>
    </citation>
    <scope>NUCLEOTIDE SEQUENCE</scope>
    <source>
        <strain evidence="4">Clade-D-RCC2572</strain>
    </source>
</reference>
<dbReference type="CDD" id="cd10747">
    <property type="entry name" value="DnaJ_C"/>
    <property type="match status" value="1"/>
</dbReference>
<dbReference type="FunFam" id="2.60.260.20:FF:000006">
    <property type="entry name" value="DnaJ subfamily B member 13"/>
    <property type="match status" value="1"/>
</dbReference>
<dbReference type="InterPro" id="IPR036869">
    <property type="entry name" value="J_dom_sf"/>
</dbReference>
<dbReference type="PRINTS" id="PR00625">
    <property type="entry name" value="JDOMAIN"/>
</dbReference>
<dbReference type="EMBL" id="HBEW01006498">
    <property type="protein sequence ID" value="CAD8585528.1"/>
    <property type="molecule type" value="Transcribed_RNA"/>
</dbReference>
<dbReference type="InterPro" id="IPR018253">
    <property type="entry name" value="DnaJ_domain_CS"/>
</dbReference>
<dbReference type="InterPro" id="IPR008971">
    <property type="entry name" value="HSP40/DnaJ_pept-bd"/>
</dbReference>
<dbReference type="SUPFAM" id="SSF49493">
    <property type="entry name" value="HSP40/DnaJ peptide-binding domain"/>
    <property type="match status" value="2"/>
</dbReference>
<dbReference type="PROSITE" id="PS50076">
    <property type="entry name" value="DNAJ_2"/>
    <property type="match status" value="1"/>
</dbReference>
<dbReference type="InterPro" id="IPR051339">
    <property type="entry name" value="DnaJ_subfamily_B"/>
</dbReference>
<dbReference type="CDD" id="cd06257">
    <property type="entry name" value="DnaJ"/>
    <property type="match status" value="1"/>
</dbReference>
<gene>
    <name evidence="4" type="ORF">OMED0929_LOCUS5491</name>
</gene>
<protein>
    <recommendedName>
        <fullName evidence="3">J domain-containing protein</fullName>
    </recommendedName>
</protein>
<evidence type="ECO:0000259" key="3">
    <source>
        <dbReference type="PROSITE" id="PS50076"/>
    </source>
</evidence>
<dbReference type="Pfam" id="PF01556">
    <property type="entry name" value="DnaJ_C"/>
    <property type="match status" value="1"/>
</dbReference>
<dbReference type="SUPFAM" id="SSF46565">
    <property type="entry name" value="Chaperone J-domain"/>
    <property type="match status" value="1"/>
</dbReference>
<dbReference type="Gene3D" id="1.10.287.110">
    <property type="entry name" value="DnaJ domain"/>
    <property type="match status" value="1"/>
</dbReference>
<dbReference type="InterPro" id="IPR002939">
    <property type="entry name" value="DnaJ_C"/>
</dbReference>
<dbReference type="SMART" id="SM00271">
    <property type="entry name" value="DnaJ"/>
    <property type="match status" value="1"/>
</dbReference>
<feature type="region of interest" description="Disordered" evidence="2">
    <location>
        <begin position="129"/>
        <end position="158"/>
    </location>
</feature>
<dbReference type="GO" id="GO:0005829">
    <property type="term" value="C:cytosol"/>
    <property type="evidence" value="ECO:0007669"/>
    <property type="project" value="TreeGrafter"/>
</dbReference>
<evidence type="ECO:0000313" key="4">
    <source>
        <dbReference type="EMBL" id="CAD8585528.1"/>
    </source>
</evidence>
<dbReference type="AlphaFoldDB" id="A0A7S0KLN4"/>
<dbReference type="FunFam" id="2.60.260.20:FF:000015">
    <property type="entry name" value="Heat shock protein 40"/>
    <property type="match status" value="1"/>
</dbReference>
<evidence type="ECO:0000256" key="1">
    <source>
        <dbReference type="ARBA" id="ARBA00023186"/>
    </source>
</evidence>
<accession>A0A7S0KLN4</accession>
<feature type="domain" description="J" evidence="3">
    <location>
        <begin position="9"/>
        <end position="75"/>
    </location>
</feature>
<keyword evidence="1" id="KW-0143">Chaperone</keyword>
<dbReference type="InterPro" id="IPR001623">
    <property type="entry name" value="DnaJ_domain"/>
</dbReference>
<evidence type="ECO:0000256" key="2">
    <source>
        <dbReference type="SAM" id="MobiDB-lite"/>
    </source>
</evidence>
<dbReference type="GO" id="GO:0006457">
    <property type="term" value="P:protein folding"/>
    <property type="evidence" value="ECO:0007669"/>
    <property type="project" value="InterPro"/>
</dbReference>
<feature type="compositionally biased region" description="Gly residues" evidence="2">
    <location>
        <begin position="129"/>
        <end position="148"/>
    </location>
</feature>
<dbReference type="Gene3D" id="2.60.260.20">
    <property type="entry name" value="Urease metallochaperone UreE, N-terminal domain"/>
    <property type="match status" value="2"/>
</dbReference>
<dbReference type="GO" id="GO:0051087">
    <property type="term" value="F:protein-folding chaperone binding"/>
    <property type="evidence" value="ECO:0007669"/>
    <property type="project" value="TreeGrafter"/>
</dbReference>
<dbReference type="PROSITE" id="PS00636">
    <property type="entry name" value="DNAJ_1"/>
    <property type="match status" value="1"/>
</dbReference>